<sequence length="290" mass="30739">MMLSTFRRAATAAASRGSGTTLLNSTARRTLAMGPASGGEISDELLAKLGSLSTQALVDGLWVMGWPSAQIDGARPLHPSHRCVGRAVTLNFVPARPDIAQDKPPGENSPEYEAFEKCGPNEVLVMSSVGPWESVGGDIKFLRLKQRAIGGLVTDGSVRDTDEIINYGFPCFSYSTTARQGPAAMQPWECNGVVSVSGVTVRPGDAIVGDQDGVVVVPAKVAEKVYNIAHGREVIEGIVKEELVKNPGPPGKFYPFMSGKIKVDSPLGKLLATKGITPENSNQFEGSADW</sequence>
<reference evidence="2 3" key="1">
    <citation type="submission" date="2024-10" db="EMBL/GenBank/DDBJ databases">
        <title>Updated reference genomes for cyclostephanoid diatoms.</title>
        <authorList>
            <person name="Roberts W.R."/>
            <person name="Alverson A.J."/>
        </authorList>
    </citation>
    <scope>NUCLEOTIDE SEQUENCE [LARGE SCALE GENOMIC DNA]</scope>
    <source>
        <strain evidence="2 3">AJA232-27</strain>
    </source>
</reference>
<comment type="cofactor">
    <cofactor evidence="1">
        <name>Mg(2+)</name>
        <dbReference type="ChEBI" id="CHEBI:18420"/>
    </cofactor>
</comment>
<dbReference type="PANTHER" id="PTHR33254">
    <property type="entry name" value="4-HYDROXY-4-METHYL-2-OXOGLUTARATE ALDOLASE 3-RELATED"/>
    <property type="match status" value="1"/>
</dbReference>
<dbReference type="SUPFAM" id="SSF89562">
    <property type="entry name" value="RraA-like"/>
    <property type="match status" value="1"/>
</dbReference>
<organism evidence="2 3">
    <name type="scientific">Discostella pseudostelligera</name>
    <dbReference type="NCBI Taxonomy" id="259834"/>
    <lineage>
        <taxon>Eukaryota</taxon>
        <taxon>Sar</taxon>
        <taxon>Stramenopiles</taxon>
        <taxon>Ochrophyta</taxon>
        <taxon>Bacillariophyta</taxon>
        <taxon>Coscinodiscophyceae</taxon>
        <taxon>Thalassiosirophycidae</taxon>
        <taxon>Stephanodiscales</taxon>
        <taxon>Stephanodiscaceae</taxon>
        <taxon>Discostella</taxon>
    </lineage>
</organism>
<accession>A0ABD3M8N1</accession>
<evidence type="ECO:0000256" key="1">
    <source>
        <dbReference type="PIRSR" id="PIRSR605493-1"/>
    </source>
</evidence>
<dbReference type="InterPro" id="IPR005493">
    <property type="entry name" value="RraA/RraA-like"/>
</dbReference>
<keyword evidence="1" id="KW-0479">Metal-binding</keyword>
<dbReference type="EMBL" id="JALLBG020000192">
    <property type="protein sequence ID" value="KAL3760108.1"/>
    <property type="molecule type" value="Genomic_DNA"/>
</dbReference>
<dbReference type="Gene3D" id="3.50.30.40">
    <property type="entry name" value="Ribonuclease E inhibitor RraA/RraA-like"/>
    <property type="match status" value="1"/>
</dbReference>
<dbReference type="AlphaFoldDB" id="A0ABD3M8N1"/>
<evidence type="ECO:0000313" key="3">
    <source>
        <dbReference type="Proteomes" id="UP001530293"/>
    </source>
</evidence>
<dbReference type="Pfam" id="PF03737">
    <property type="entry name" value="RraA-like"/>
    <property type="match status" value="1"/>
</dbReference>
<keyword evidence="1" id="KW-0460">Magnesium</keyword>
<feature type="binding site" evidence="1">
    <location>
        <position position="159"/>
    </location>
    <ligand>
        <name>substrate</name>
    </ligand>
</feature>
<dbReference type="CDD" id="cd16841">
    <property type="entry name" value="RraA_family"/>
    <property type="match status" value="1"/>
</dbReference>
<dbReference type="Proteomes" id="UP001530293">
    <property type="component" value="Unassembled WGS sequence"/>
</dbReference>
<protein>
    <recommendedName>
        <fullName evidence="4">RraA-like protein</fullName>
    </recommendedName>
</protein>
<keyword evidence="3" id="KW-1185">Reference proteome</keyword>
<evidence type="ECO:0008006" key="4">
    <source>
        <dbReference type="Google" id="ProtNLM"/>
    </source>
</evidence>
<gene>
    <name evidence="2" type="ORF">ACHAWU_002179</name>
</gene>
<dbReference type="PANTHER" id="PTHR33254:SF4">
    <property type="entry name" value="4-HYDROXY-4-METHYL-2-OXOGLUTARATE ALDOLASE 3-RELATED"/>
    <property type="match status" value="1"/>
</dbReference>
<dbReference type="InterPro" id="IPR036704">
    <property type="entry name" value="RraA/RraA-like_sf"/>
</dbReference>
<evidence type="ECO:0000313" key="2">
    <source>
        <dbReference type="EMBL" id="KAL3760108.1"/>
    </source>
</evidence>
<comment type="caution">
    <text evidence="2">The sequence shown here is derived from an EMBL/GenBank/DDBJ whole genome shotgun (WGS) entry which is preliminary data.</text>
</comment>
<proteinExistence type="predicted"/>
<name>A0ABD3M8N1_9STRA</name>
<feature type="binding site" evidence="1">
    <location>
        <position position="160"/>
    </location>
    <ligand>
        <name>Mg(2+)</name>
        <dbReference type="ChEBI" id="CHEBI:18420"/>
    </ligand>
</feature>